<dbReference type="PANTHER" id="PTHR10877:SF134">
    <property type="entry name" value="POLYCYSTIN-1-LIKE PROTEIN 2"/>
    <property type="match status" value="1"/>
</dbReference>
<dbReference type="AlphaFoldDB" id="A0A8J7T923"/>
<feature type="domain" description="Polycystin" evidence="10">
    <location>
        <begin position="151"/>
        <end position="343"/>
    </location>
</feature>
<dbReference type="Proteomes" id="UP000736164">
    <property type="component" value="Unassembled WGS sequence"/>
</dbReference>
<keyword evidence="3 8" id="KW-0812">Transmembrane</keyword>
<evidence type="ECO:0000313" key="12">
    <source>
        <dbReference type="Proteomes" id="UP000736164"/>
    </source>
</evidence>
<evidence type="ECO:0000256" key="7">
    <source>
        <dbReference type="PIRSR" id="PIRSR603915-2"/>
    </source>
</evidence>
<sequence>MYGLTYGKGRSINWLISMTVSFFESLFITQPLKVLGFAAFFALVLKKVDHEEESEVAIEGDLTSSGEPGAVLSSRRDSSCSFYQPPPRTDIEKMRNNILKEQKVFILIREIVAYVGFLWVLLLVAYGQRDPNAYLLTQHIEESFTNGMSDTMAHKDVFTWINTTVLSNLFGQFPGFITDGNSKLVGNARVRQVRVRRDSCTIARSMRNSIPDCHSPYSWELEDMASYGPGWNMSVQINASQVPHAWQYQSQGSLRAHPVWGSMALYRGGGYVAELGPDLQNATSVLQYLFDNTWLDVYTRAMFVEFTVYNANVNLFCIVTLILETTAVGAFQHRTELKNVRLYQSTGGLHVFVMASEVIYFLFILHYMFIQGKRMKEQKWAYFQSKWNLLELAIILLSWSALSVFIKRTLLGNRDMQYYQDNRDE</sequence>
<dbReference type="GO" id="GO:0005509">
    <property type="term" value="F:calcium ion binding"/>
    <property type="evidence" value="ECO:0007669"/>
    <property type="project" value="InterPro"/>
</dbReference>
<dbReference type="GO" id="GO:0016020">
    <property type="term" value="C:membrane"/>
    <property type="evidence" value="ECO:0007669"/>
    <property type="project" value="UniProtKB-SubCell"/>
</dbReference>
<name>A0A8J7T923_ATRSP</name>
<keyword evidence="6" id="KW-0325">Glycoprotein</keyword>
<keyword evidence="4 8" id="KW-1133">Transmembrane helix</keyword>
<dbReference type="InterPro" id="IPR051223">
    <property type="entry name" value="Polycystin"/>
</dbReference>
<evidence type="ECO:0000256" key="6">
    <source>
        <dbReference type="ARBA" id="ARBA00023180"/>
    </source>
</evidence>
<comment type="subcellular location">
    <subcellularLocation>
        <location evidence="1">Membrane</location>
        <topology evidence="1">Multi-pass membrane protein</topology>
    </subcellularLocation>
</comment>
<keyword evidence="5 8" id="KW-0472">Membrane</keyword>
<dbReference type="EMBL" id="JAAWVO010019780">
    <property type="protein sequence ID" value="MBN3315187.1"/>
    <property type="molecule type" value="Genomic_DNA"/>
</dbReference>
<protein>
    <submittedName>
        <fullName evidence="11">PK1L2 protein</fullName>
    </submittedName>
</protein>
<evidence type="ECO:0000256" key="5">
    <source>
        <dbReference type="ARBA" id="ARBA00023136"/>
    </source>
</evidence>
<evidence type="ECO:0000259" key="9">
    <source>
        <dbReference type="Pfam" id="PF08016"/>
    </source>
</evidence>
<comment type="similarity">
    <text evidence="2">Belongs to the polycystin family.</text>
</comment>
<dbReference type="InterPro" id="IPR046791">
    <property type="entry name" value="Polycystin_dom"/>
</dbReference>
<dbReference type="GO" id="GO:0005262">
    <property type="term" value="F:calcium channel activity"/>
    <property type="evidence" value="ECO:0007669"/>
    <property type="project" value="TreeGrafter"/>
</dbReference>
<feature type="non-terminal residue" evidence="11">
    <location>
        <position position="1"/>
    </location>
</feature>
<evidence type="ECO:0000256" key="4">
    <source>
        <dbReference type="ARBA" id="ARBA00022989"/>
    </source>
</evidence>
<feature type="transmembrane region" description="Helical" evidence="8">
    <location>
        <begin position="389"/>
        <end position="406"/>
    </location>
</feature>
<dbReference type="PANTHER" id="PTHR10877">
    <property type="entry name" value="POLYCYSTIN FAMILY MEMBER"/>
    <property type="match status" value="1"/>
</dbReference>
<feature type="domain" description="Polycystin cation channel PKD1/PKD2" evidence="9">
    <location>
        <begin position="349"/>
        <end position="423"/>
    </location>
</feature>
<reference evidence="11" key="1">
    <citation type="journal article" date="2021" name="Cell">
        <title>Tracing the genetic footprints of vertebrate landing in non-teleost ray-finned fishes.</title>
        <authorList>
            <person name="Bi X."/>
            <person name="Wang K."/>
            <person name="Yang L."/>
            <person name="Pan H."/>
            <person name="Jiang H."/>
            <person name="Wei Q."/>
            <person name="Fang M."/>
            <person name="Yu H."/>
            <person name="Zhu C."/>
            <person name="Cai Y."/>
            <person name="He Y."/>
            <person name="Gan X."/>
            <person name="Zeng H."/>
            <person name="Yu D."/>
            <person name="Zhu Y."/>
            <person name="Jiang H."/>
            <person name="Qiu Q."/>
            <person name="Yang H."/>
            <person name="Zhang Y.E."/>
            <person name="Wang W."/>
            <person name="Zhu M."/>
            <person name="He S."/>
            <person name="Zhang G."/>
        </authorList>
    </citation>
    <scope>NUCLEOTIDE SEQUENCE</scope>
    <source>
        <strain evidence="11">Allg_001</strain>
    </source>
</reference>
<feature type="transmembrane region" description="Helical" evidence="8">
    <location>
        <begin position="12"/>
        <end position="45"/>
    </location>
</feature>
<accession>A0A8J7T923</accession>
<evidence type="ECO:0000256" key="3">
    <source>
        <dbReference type="ARBA" id="ARBA00022692"/>
    </source>
</evidence>
<dbReference type="Pfam" id="PF20519">
    <property type="entry name" value="Polycystin_dom"/>
    <property type="match status" value="1"/>
</dbReference>
<dbReference type="GO" id="GO:0050982">
    <property type="term" value="P:detection of mechanical stimulus"/>
    <property type="evidence" value="ECO:0007669"/>
    <property type="project" value="TreeGrafter"/>
</dbReference>
<dbReference type="InterPro" id="IPR003915">
    <property type="entry name" value="PKD_2"/>
</dbReference>
<evidence type="ECO:0000256" key="8">
    <source>
        <dbReference type="SAM" id="Phobius"/>
    </source>
</evidence>
<dbReference type="InterPro" id="IPR013122">
    <property type="entry name" value="PKD1_2_channel"/>
</dbReference>
<feature type="non-terminal residue" evidence="11">
    <location>
        <position position="425"/>
    </location>
</feature>
<feature type="transmembrane region" description="Helical" evidence="8">
    <location>
        <begin position="347"/>
        <end position="369"/>
    </location>
</feature>
<proteinExistence type="inferred from homology"/>
<dbReference type="Pfam" id="PF08016">
    <property type="entry name" value="PKD_channel"/>
    <property type="match status" value="1"/>
</dbReference>
<keyword evidence="12" id="KW-1185">Reference proteome</keyword>
<evidence type="ECO:0000256" key="1">
    <source>
        <dbReference type="ARBA" id="ARBA00004141"/>
    </source>
</evidence>
<evidence type="ECO:0000256" key="2">
    <source>
        <dbReference type="ARBA" id="ARBA00007200"/>
    </source>
</evidence>
<feature type="disulfide bond" evidence="7">
    <location>
        <begin position="200"/>
        <end position="213"/>
    </location>
</feature>
<dbReference type="PRINTS" id="PR01433">
    <property type="entry name" value="POLYCYSTIN2"/>
</dbReference>
<organism evidence="11 12">
    <name type="scientific">Atractosteus spatula</name>
    <name type="common">Alligator gar</name>
    <name type="synonym">Lepisosteus spatula</name>
    <dbReference type="NCBI Taxonomy" id="7917"/>
    <lineage>
        <taxon>Eukaryota</taxon>
        <taxon>Metazoa</taxon>
        <taxon>Chordata</taxon>
        <taxon>Craniata</taxon>
        <taxon>Vertebrata</taxon>
        <taxon>Euteleostomi</taxon>
        <taxon>Actinopterygii</taxon>
        <taxon>Neopterygii</taxon>
        <taxon>Holostei</taxon>
        <taxon>Semionotiformes</taxon>
        <taxon>Lepisosteidae</taxon>
        <taxon>Atractosteus</taxon>
    </lineage>
</organism>
<feature type="transmembrane region" description="Helical" evidence="8">
    <location>
        <begin position="104"/>
        <end position="126"/>
    </location>
</feature>
<comment type="caution">
    <text evidence="11">The sequence shown here is derived from an EMBL/GenBank/DDBJ whole genome shotgun (WGS) entry which is preliminary data.</text>
</comment>
<evidence type="ECO:0000259" key="10">
    <source>
        <dbReference type="Pfam" id="PF20519"/>
    </source>
</evidence>
<gene>
    <name evidence="11" type="primary">Pkd1l2_0</name>
    <name evidence="11" type="ORF">GTO95_0015614</name>
</gene>
<evidence type="ECO:0000313" key="11">
    <source>
        <dbReference type="EMBL" id="MBN3315187.1"/>
    </source>
</evidence>